<dbReference type="PANTHER" id="PTHR45418:SF1">
    <property type="entry name" value="CANCER_TESTIS ANTIGEN 55"/>
    <property type="match status" value="1"/>
</dbReference>
<sequence>MNFQHAPPPFFAPPSVYYPPPNGYPYPMAHDPAGYLHGPPVAHPYPPPAYPLLRTPNGWFVQPPPHLPAAPAPTGEVSYQTSRQPSPTSSSLTRQTIWIDRHWGGRIAPLPGFSSPPDMLSQNSRAIEIKKETLEDPKIPPKTPPGLSKEPDSDPNASFFFDKYAEVFIPQFLQLIQKQPQTFQPLPPLSVFPPPSYAQSFLPSLIIEKLINLFPSTVLASSHPDKAASCPPLNAEEYTRHWTFLLSWELEQLVSDKQKIVLWQTHVRVHNWDEAEFFVLVPGIRENYPRLDIGDVIHLREVLIEWKVGSGFAFEGRVIRLMKREGFIHFRCPGLKRHIEVYIPAAPGRESTTGLPTYKVEDEIPPVFNLSFLTNSHPSVITDAAASHLGGTLLSTENQDVAHRWLFPEPDDLHLHPPIPSTPPNITGEFWVDSGLNAEQRVRIVPLFLPLSVVIHLSPFPVCSAVDFYVSVTGPVPDQRTSWHRKSEERLILRRRRIVTPSRRTVVETVHQILRTQPEAHILLCAPSNPATDTLALRLGTSLKPGDMLRLNDQNRTFAEVPDAIRQFCYVENDSFSIPSWRSLMNYRVVVTSCLDANILVEALCTNTALCMLEEHTMGSLHPHRKIKHQIVPHWTHLIIDEAAQGPEPELLVPISVVLTKAGLFGLDEPNGERLNGTTSYKYHPLSIAPQLVLCGDPHQLGPIITSQEARTHELDVSLLERLIERPLYSEHVDTRNARRQLPLTGLPLHQKSHYSGFKPFVNLVKNYRSHPAILMPPSAMFYNDSLEPCARNGLISWAGLSNNKFPLMFLGCDTKDESLDERATWFNTGEIDRVVEVITSLMSESSKSFPPLVVDEIGVMAPWREQVWKIREKLRQAGLSRVDVGTVEDYQGREKRVVIISCVRSSLRFLQEDGQKGIGLVFEKKRMNVAITRAKELLVIIGNGNLLKCDPYWKGFLQFVFRNNLYVGPEINIEDDGAWISRLESDIALADEETGLTSVDPTGLRSTMMLAGNIVRETLREEF</sequence>
<accession>A0A8H5HJ59</accession>
<feature type="domain" description="DNA2/NAM7 helicase-like C-terminal" evidence="4">
    <location>
        <begin position="759"/>
        <end position="945"/>
    </location>
</feature>
<dbReference type="CDD" id="cd18808">
    <property type="entry name" value="SF1_C_Upf1"/>
    <property type="match status" value="1"/>
</dbReference>
<evidence type="ECO:0000313" key="6">
    <source>
        <dbReference type="Proteomes" id="UP000518752"/>
    </source>
</evidence>
<proteinExistence type="predicted"/>
<feature type="region of interest" description="Disordered" evidence="3">
    <location>
        <begin position="65"/>
        <end position="92"/>
    </location>
</feature>
<dbReference type="InterPro" id="IPR027417">
    <property type="entry name" value="P-loop_NTPase"/>
</dbReference>
<dbReference type="GO" id="GO:0005737">
    <property type="term" value="C:cytoplasm"/>
    <property type="evidence" value="ECO:0007669"/>
    <property type="project" value="UniProtKB-SubCell"/>
</dbReference>
<dbReference type="PANTHER" id="PTHR45418">
    <property type="entry name" value="CANCER/TESTIS ANTIGEN 55"/>
    <property type="match status" value="1"/>
</dbReference>
<comment type="subcellular location">
    <subcellularLocation>
        <location evidence="1">Cytoplasm</location>
    </subcellularLocation>
</comment>
<comment type="caution">
    <text evidence="5">The sequence shown here is derived from an EMBL/GenBank/DDBJ whole genome shotgun (WGS) entry which is preliminary data.</text>
</comment>
<feature type="compositionally biased region" description="Basic and acidic residues" evidence="3">
    <location>
        <begin position="130"/>
        <end position="139"/>
    </location>
</feature>
<gene>
    <name evidence="5" type="ORF">D9757_007350</name>
</gene>
<evidence type="ECO:0000259" key="4">
    <source>
        <dbReference type="Pfam" id="PF13087"/>
    </source>
</evidence>
<dbReference type="InterPro" id="IPR047187">
    <property type="entry name" value="SF1_C_Upf1"/>
</dbReference>
<dbReference type="Gene3D" id="3.40.50.300">
    <property type="entry name" value="P-loop containing nucleotide triphosphate hydrolases"/>
    <property type="match status" value="2"/>
</dbReference>
<feature type="compositionally biased region" description="Low complexity" evidence="3">
    <location>
        <begin position="78"/>
        <end position="92"/>
    </location>
</feature>
<dbReference type="AlphaFoldDB" id="A0A8H5HJ59"/>
<evidence type="ECO:0000313" key="5">
    <source>
        <dbReference type="EMBL" id="KAF5383955.1"/>
    </source>
</evidence>
<name>A0A8H5HJ59_9AGAR</name>
<keyword evidence="2" id="KW-0963">Cytoplasm</keyword>
<dbReference type="SUPFAM" id="SSF52540">
    <property type="entry name" value="P-loop containing nucleoside triphosphate hydrolases"/>
    <property type="match status" value="1"/>
</dbReference>
<feature type="region of interest" description="Disordered" evidence="3">
    <location>
        <begin position="130"/>
        <end position="153"/>
    </location>
</feature>
<evidence type="ECO:0000256" key="3">
    <source>
        <dbReference type="SAM" id="MobiDB-lite"/>
    </source>
</evidence>
<keyword evidence="6" id="KW-1185">Reference proteome</keyword>
<dbReference type="Pfam" id="PF13087">
    <property type="entry name" value="AAA_12"/>
    <property type="match status" value="1"/>
</dbReference>
<reference evidence="5 6" key="1">
    <citation type="journal article" date="2020" name="ISME J.">
        <title>Uncovering the hidden diversity of litter-decomposition mechanisms in mushroom-forming fungi.</title>
        <authorList>
            <person name="Floudas D."/>
            <person name="Bentzer J."/>
            <person name="Ahren D."/>
            <person name="Johansson T."/>
            <person name="Persson P."/>
            <person name="Tunlid A."/>
        </authorList>
    </citation>
    <scope>NUCLEOTIDE SEQUENCE [LARGE SCALE GENOMIC DNA]</scope>
    <source>
        <strain evidence="5 6">CBS 406.79</strain>
    </source>
</reference>
<dbReference type="InterPro" id="IPR041679">
    <property type="entry name" value="DNA2/NAM7-like_C"/>
</dbReference>
<organism evidence="5 6">
    <name type="scientific">Collybiopsis confluens</name>
    <dbReference type="NCBI Taxonomy" id="2823264"/>
    <lineage>
        <taxon>Eukaryota</taxon>
        <taxon>Fungi</taxon>
        <taxon>Dikarya</taxon>
        <taxon>Basidiomycota</taxon>
        <taxon>Agaricomycotina</taxon>
        <taxon>Agaricomycetes</taxon>
        <taxon>Agaricomycetidae</taxon>
        <taxon>Agaricales</taxon>
        <taxon>Marasmiineae</taxon>
        <taxon>Omphalotaceae</taxon>
        <taxon>Collybiopsis</taxon>
    </lineage>
</organism>
<protein>
    <recommendedName>
        <fullName evidence="4">DNA2/NAM7 helicase-like C-terminal domain-containing protein</fullName>
    </recommendedName>
</protein>
<dbReference type="EMBL" id="JAACJN010000046">
    <property type="protein sequence ID" value="KAF5383955.1"/>
    <property type="molecule type" value="Genomic_DNA"/>
</dbReference>
<dbReference type="Proteomes" id="UP000518752">
    <property type="component" value="Unassembled WGS sequence"/>
</dbReference>
<dbReference type="OrthoDB" id="6513042at2759"/>
<evidence type="ECO:0000256" key="2">
    <source>
        <dbReference type="ARBA" id="ARBA00022490"/>
    </source>
</evidence>
<evidence type="ECO:0000256" key="1">
    <source>
        <dbReference type="ARBA" id="ARBA00004496"/>
    </source>
</evidence>